<evidence type="ECO:0000313" key="2">
    <source>
        <dbReference type="EMBL" id="MET3644106.1"/>
    </source>
</evidence>
<dbReference type="InterPro" id="IPR027417">
    <property type="entry name" value="P-loop_NTPase"/>
</dbReference>
<comment type="caution">
    <text evidence="2">The sequence shown here is derived from an EMBL/GenBank/DDBJ whole genome shotgun (WGS) entry which is preliminary data.</text>
</comment>
<accession>A0ABV2JJM0</accession>
<dbReference type="Gene3D" id="1.10.40.50">
    <property type="entry name" value="Probable gtpase engc, domain 3"/>
    <property type="match status" value="1"/>
</dbReference>
<protein>
    <submittedName>
        <fullName evidence="2">Ribosome small subunit-dependent GTPase A</fullName>
    </submittedName>
</protein>
<gene>
    <name evidence="2" type="ORF">ABID27_000728</name>
</gene>
<dbReference type="PROSITE" id="PS50936">
    <property type="entry name" value="ENGC_GTPASE"/>
    <property type="match status" value="1"/>
</dbReference>
<organism evidence="2 3">
    <name type="scientific">Streptococcus gallinaceus</name>
    <dbReference type="NCBI Taxonomy" id="165758"/>
    <lineage>
        <taxon>Bacteria</taxon>
        <taxon>Bacillati</taxon>
        <taxon>Bacillota</taxon>
        <taxon>Bacilli</taxon>
        <taxon>Lactobacillales</taxon>
        <taxon>Streptococcaceae</taxon>
        <taxon>Streptococcus</taxon>
    </lineage>
</organism>
<dbReference type="SUPFAM" id="SSF52540">
    <property type="entry name" value="P-loop containing nucleoside triphosphate hydrolases"/>
    <property type="match status" value="1"/>
</dbReference>
<dbReference type="Proteomes" id="UP001549055">
    <property type="component" value="Unassembled WGS sequence"/>
</dbReference>
<evidence type="ECO:0000259" key="1">
    <source>
        <dbReference type="PROSITE" id="PS50936"/>
    </source>
</evidence>
<evidence type="ECO:0000313" key="3">
    <source>
        <dbReference type="Proteomes" id="UP001549055"/>
    </source>
</evidence>
<dbReference type="PANTHER" id="PTHR32120">
    <property type="entry name" value="SMALL RIBOSOMAL SUBUNIT BIOGENESIS GTPASE RSGA"/>
    <property type="match status" value="1"/>
</dbReference>
<dbReference type="Pfam" id="PF03193">
    <property type="entry name" value="RsgA_GTPase"/>
    <property type="match status" value="1"/>
</dbReference>
<keyword evidence="3" id="KW-1185">Reference proteome</keyword>
<sequence length="200" mass="22201">MLVFSQQEVNLTIVLSKKDLCPDYATVMEEIQQLYSNITLVAISSEDQDSIDTLKGNLVAGGIGLFIGTSGAGKSTLVNLLQEEFSAKVNAVKRQDGKGKHTTTSSTFVYCPDLDYYVVDTPGFKGIDSHYAMDTKSLFAVIDDLAAACKFSNCQHRTERNCAVKAALENGTLNPTILERYHYNLDKMELLSKRRESWRL</sequence>
<dbReference type="InterPro" id="IPR010914">
    <property type="entry name" value="RsgA_GTPase_dom"/>
</dbReference>
<dbReference type="Gene3D" id="3.40.50.300">
    <property type="entry name" value="P-loop containing nucleotide triphosphate hydrolases"/>
    <property type="match status" value="1"/>
</dbReference>
<feature type="domain" description="EngC GTPase" evidence="1">
    <location>
        <begin position="1"/>
        <end position="125"/>
    </location>
</feature>
<dbReference type="EMBL" id="JBEPMK010000002">
    <property type="protein sequence ID" value="MET3644106.1"/>
    <property type="molecule type" value="Genomic_DNA"/>
</dbReference>
<name>A0ABV2JJM0_9STRE</name>
<dbReference type="NCBIfam" id="TIGR00157">
    <property type="entry name" value="ribosome small subunit-dependent GTPase A"/>
    <property type="match status" value="1"/>
</dbReference>
<proteinExistence type="predicted"/>
<dbReference type="InterPro" id="IPR004881">
    <property type="entry name" value="Ribosome_biogen_GTPase_RsgA"/>
</dbReference>
<reference evidence="2 3" key="1">
    <citation type="submission" date="2024-06" db="EMBL/GenBank/DDBJ databases">
        <title>Genomic Encyclopedia of Type Strains, Phase IV (KMG-IV): sequencing the most valuable type-strain genomes for metagenomic binning, comparative biology and taxonomic classification.</title>
        <authorList>
            <person name="Goeker M."/>
        </authorList>
    </citation>
    <scope>NUCLEOTIDE SEQUENCE [LARGE SCALE GENOMIC DNA]</scope>
    <source>
        <strain evidence="2 3">DSM 15349</strain>
    </source>
</reference>